<dbReference type="EMBL" id="VSSQ01089944">
    <property type="protein sequence ID" value="MPN36031.1"/>
    <property type="molecule type" value="Genomic_DNA"/>
</dbReference>
<reference evidence="1" key="1">
    <citation type="submission" date="2019-08" db="EMBL/GenBank/DDBJ databases">
        <authorList>
            <person name="Kucharzyk K."/>
            <person name="Murdoch R.W."/>
            <person name="Higgins S."/>
            <person name="Loffler F."/>
        </authorList>
    </citation>
    <scope>NUCLEOTIDE SEQUENCE</scope>
</reference>
<sequence>MFAIDGRCIDPGHLRQPAFTNIALESVQVFLGLVAGQGVGHAFVQRVGSVVAGRVIGMVGQGLAGVGIRRIGRAATGDGKTRGQIGATKALERPQHVVAPLVGHVLVADPAHPGFLQPLGISLPCVAGVGVAGHAVDGIPLVIHESHVLGHGTVGARHVE</sequence>
<dbReference type="AlphaFoldDB" id="A0A645HAH5"/>
<comment type="caution">
    <text evidence="1">The sequence shown here is derived from an EMBL/GenBank/DDBJ whole genome shotgun (WGS) entry which is preliminary data.</text>
</comment>
<evidence type="ECO:0000313" key="1">
    <source>
        <dbReference type="EMBL" id="MPN36031.1"/>
    </source>
</evidence>
<gene>
    <name evidence="1" type="ORF">SDC9_183536</name>
</gene>
<accession>A0A645HAH5</accession>
<name>A0A645HAH5_9ZZZZ</name>
<proteinExistence type="predicted"/>
<protein>
    <submittedName>
        <fullName evidence="1">Uncharacterized protein</fullName>
    </submittedName>
</protein>
<organism evidence="1">
    <name type="scientific">bioreactor metagenome</name>
    <dbReference type="NCBI Taxonomy" id="1076179"/>
    <lineage>
        <taxon>unclassified sequences</taxon>
        <taxon>metagenomes</taxon>
        <taxon>ecological metagenomes</taxon>
    </lineage>
</organism>